<dbReference type="SMART" id="SM00052">
    <property type="entry name" value="EAL"/>
    <property type="match status" value="1"/>
</dbReference>
<dbReference type="Gene3D" id="3.20.20.450">
    <property type="entry name" value="EAL domain"/>
    <property type="match status" value="1"/>
</dbReference>
<dbReference type="CDD" id="cd00130">
    <property type="entry name" value="PAS"/>
    <property type="match status" value="2"/>
</dbReference>
<dbReference type="SUPFAM" id="SSF55073">
    <property type="entry name" value="Nucleotide cyclase"/>
    <property type="match status" value="1"/>
</dbReference>
<evidence type="ECO:0000313" key="7">
    <source>
        <dbReference type="EMBL" id="WMC11008.1"/>
    </source>
</evidence>
<dbReference type="SMART" id="SM00267">
    <property type="entry name" value="GGDEF"/>
    <property type="match status" value="1"/>
</dbReference>
<dbReference type="InterPro" id="IPR035965">
    <property type="entry name" value="PAS-like_dom_sf"/>
</dbReference>
<dbReference type="Pfam" id="PF13185">
    <property type="entry name" value="GAF_2"/>
    <property type="match status" value="1"/>
</dbReference>
<feature type="domain" description="PAS" evidence="3">
    <location>
        <begin position="297"/>
        <end position="346"/>
    </location>
</feature>
<dbReference type="Pfam" id="PF00990">
    <property type="entry name" value="GGDEF"/>
    <property type="match status" value="1"/>
</dbReference>
<dbReference type="InterPro" id="IPR012226">
    <property type="entry name" value="Diguanyl_cyclase/Pdiesterase"/>
</dbReference>
<dbReference type="InterPro" id="IPR043128">
    <property type="entry name" value="Rev_trsase/Diguanyl_cyclase"/>
</dbReference>
<evidence type="ECO:0000259" key="3">
    <source>
        <dbReference type="PROSITE" id="PS50112"/>
    </source>
</evidence>
<dbReference type="SMART" id="SM00086">
    <property type="entry name" value="PAC"/>
    <property type="match status" value="2"/>
</dbReference>
<dbReference type="AlphaFoldDB" id="A0AA50KNX9"/>
<sequence length="855" mass="95196">MNLAHKALAIQQGIQDQIARHAPFDDILTNIIDMVAQQLPDARVSLMMLDEKEGTLSLVAARGLSDAYCRAAQQLPVGPAMAACGVSAYSRNVVITDNIAQDANWRPFLEYTRAEGLAACWSAPVVTADEKLLGTFAIYHHYPKSPNDAERNLLLQAAALLALTIERQRDRQALQLHEQRFRSLFTHHPDAVFEFDLEGRFLSGNQALTRMTGFSQQQLRGFPCEQFVAKADRARARKAFRQSCRGLPQHYELTAYNARGESYRMDVTNLPIVINGDVVGVYGIGRDVTRQRSQEAELHLLKRGIEATPNGIVMADATAPDLPLVYVNAAFLSITGYRREEVLGRNCRLLQGENTDPRAVAAIRAAIADRREHEVTLLNYRKDGTPFWNQCILAPVFDAQGQCTHYIGIQQDVTRQRENEETLRFQRSHDLLTGLPNRMAFQARLAEHCRLFGHQARSLAVLAVNLDGFKIVNDGLGHQVGDSLLRAVAQRLTGWLKPGDLLARLGGDDFGLLLPNRQQQDMIEAAESLLELLCRPFDIGEHPLHLSASIGIVAAGEPLHDGGELLQHANLAMREAKRQGRNTWQWYSGGINTHIHHHITLRREIQEALENDQFTVYYQPLVDARSGEIRSLEALIRWQHPQRGMVPPGDFIPLAEQTGQIIGIGRWVLRRACQDAARINARRSAPLRVAVNVSPLSFQRGQFLLDVKQILQETGTAPCLLKLELTEGVLMSGADHAIENLRAIRELGVKVAIDDFGTGFSSLSYLRQLPVNQLKLDRSFIHDITSNKDSAAIVQGVITMAHHLGLQVVAEGVETRAQQDDLIMRGCDLLQGFRFSPPLPLNEVLQLPARLPAAQ</sequence>
<organism evidence="7 8">
    <name type="scientific">Oceanimonas pelagia</name>
    <dbReference type="NCBI Taxonomy" id="3028314"/>
    <lineage>
        <taxon>Bacteria</taxon>
        <taxon>Pseudomonadati</taxon>
        <taxon>Pseudomonadota</taxon>
        <taxon>Gammaproteobacteria</taxon>
        <taxon>Aeromonadales</taxon>
        <taxon>Aeromonadaceae</taxon>
        <taxon>Oceanimonas</taxon>
    </lineage>
</organism>
<gene>
    <name evidence="7" type="ORF">PU634_01185</name>
</gene>
<feature type="domain" description="EAL" evidence="5">
    <location>
        <begin position="598"/>
        <end position="852"/>
    </location>
</feature>
<dbReference type="SUPFAM" id="SSF55781">
    <property type="entry name" value="GAF domain-like"/>
    <property type="match status" value="1"/>
</dbReference>
<dbReference type="NCBIfam" id="TIGR00254">
    <property type="entry name" value="GGDEF"/>
    <property type="match status" value="1"/>
</dbReference>
<feature type="domain" description="PAC" evidence="4">
    <location>
        <begin position="371"/>
        <end position="425"/>
    </location>
</feature>
<dbReference type="PIRSF" id="PIRSF005925">
    <property type="entry name" value="Dos"/>
    <property type="match status" value="1"/>
</dbReference>
<dbReference type="KEGG" id="ope:PU634_01185"/>
<dbReference type="SUPFAM" id="SSF55785">
    <property type="entry name" value="PYP-like sensor domain (PAS domain)"/>
    <property type="match status" value="2"/>
</dbReference>
<dbReference type="PROSITE" id="PS50112">
    <property type="entry name" value="PAS"/>
    <property type="match status" value="2"/>
</dbReference>
<evidence type="ECO:0000259" key="5">
    <source>
        <dbReference type="PROSITE" id="PS50883"/>
    </source>
</evidence>
<accession>A0AA50KNX9</accession>
<dbReference type="InterPro" id="IPR000014">
    <property type="entry name" value="PAS"/>
</dbReference>
<dbReference type="CDD" id="cd01948">
    <property type="entry name" value="EAL"/>
    <property type="match status" value="1"/>
</dbReference>
<dbReference type="PROSITE" id="PS50113">
    <property type="entry name" value="PAC"/>
    <property type="match status" value="2"/>
</dbReference>
<dbReference type="PROSITE" id="PS50883">
    <property type="entry name" value="EAL"/>
    <property type="match status" value="1"/>
</dbReference>
<dbReference type="PANTHER" id="PTHR44757:SF2">
    <property type="entry name" value="BIOFILM ARCHITECTURE MAINTENANCE PROTEIN MBAA"/>
    <property type="match status" value="1"/>
</dbReference>
<dbReference type="InterPro" id="IPR001610">
    <property type="entry name" value="PAC"/>
</dbReference>
<dbReference type="FunFam" id="3.20.20.450:FF:000001">
    <property type="entry name" value="Cyclic di-GMP phosphodiesterase yahA"/>
    <property type="match status" value="1"/>
</dbReference>
<feature type="domain" description="PAC" evidence="4">
    <location>
        <begin position="249"/>
        <end position="300"/>
    </location>
</feature>
<keyword evidence="2" id="KW-0973">c-di-GMP</keyword>
<evidence type="ECO:0000313" key="8">
    <source>
        <dbReference type="Proteomes" id="UP001223802"/>
    </source>
</evidence>
<dbReference type="Proteomes" id="UP001223802">
    <property type="component" value="Chromosome"/>
</dbReference>
<dbReference type="InterPro" id="IPR029787">
    <property type="entry name" value="Nucleotide_cyclase"/>
</dbReference>
<dbReference type="InterPro" id="IPR035919">
    <property type="entry name" value="EAL_sf"/>
</dbReference>
<evidence type="ECO:0000259" key="6">
    <source>
        <dbReference type="PROSITE" id="PS50887"/>
    </source>
</evidence>
<evidence type="ECO:0000256" key="1">
    <source>
        <dbReference type="ARBA" id="ARBA00012282"/>
    </source>
</evidence>
<dbReference type="PROSITE" id="PS50887">
    <property type="entry name" value="GGDEF"/>
    <property type="match status" value="1"/>
</dbReference>
<dbReference type="InterPro" id="IPR029016">
    <property type="entry name" value="GAF-like_dom_sf"/>
</dbReference>
<dbReference type="InterPro" id="IPR000160">
    <property type="entry name" value="GGDEF_dom"/>
</dbReference>
<dbReference type="Pfam" id="PF00563">
    <property type="entry name" value="EAL"/>
    <property type="match status" value="1"/>
</dbReference>
<dbReference type="Pfam" id="PF08448">
    <property type="entry name" value="PAS_4"/>
    <property type="match status" value="1"/>
</dbReference>
<dbReference type="InterPro" id="IPR000700">
    <property type="entry name" value="PAS-assoc_C"/>
</dbReference>
<keyword evidence="8" id="KW-1185">Reference proteome</keyword>
<dbReference type="PANTHER" id="PTHR44757">
    <property type="entry name" value="DIGUANYLATE CYCLASE DGCP"/>
    <property type="match status" value="1"/>
</dbReference>
<dbReference type="Gene3D" id="3.30.450.40">
    <property type="match status" value="1"/>
</dbReference>
<protein>
    <recommendedName>
        <fullName evidence="1">cyclic-guanylate-specific phosphodiesterase</fullName>
        <ecNumber evidence="1">3.1.4.52</ecNumber>
    </recommendedName>
</protein>
<dbReference type="Gene3D" id="3.30.450.20">
    <property type="entry name" value="PAS domain"/>
    <property type="match status" value="2"/>
</dbReference>
<dbReference type="SMART" id="SM00065">
    <property type="entry name" value="GAF"/>
    <property type="match status" value="1"/>
</dbReference>
<dbReference type="GO" id="GO:0071111">
    <property type="term" value="F:cyclic-guanylate-specific phosphodiesterase activity"/>
    <property type="evidence" value="ECO:0007669"/>
    <property type="project" value="UniProtKB-EC"/>
</dbReference>
<name>A0AA50KNX9_9GAMM</name>
<dbReference type="SUPFAM" id="SSF141868">
    <property type="entry name" value="EAL domain-like"/>
    <property type="match status" value="1"/>
</dbReference>
<proteinExistence type="predicted"/>
<dbReference type="RefSeq" id="WP_306762260.1">
    <property type="nucleotide sequence ID" value="NZ_CP118224.1"/>
</dbReference>
<feature type="domain" description="PAS" evidence="3">
    <location>
        <begin position="177"/>
        <end position="247"/>
    </location>
</feature>
<dbReference type="InterPro" id="IPR052155">
    <property type="entry name" value="Biofilm_reg_signaling"/>
</dbReference>
<dbReference type="EMBL" id="CP118224">
    <property type="protein sequence ID" value="WMC11008.1"/>
    <property type="molecule type" value="Genomic_DNA"/>
</dbReference>
<reference evidence="7 8" key="1">
    <citation type="submission" date="2023-02" db="EMBL/GenBank/DDBJ databases">
        <title>Complete genome sequence of a novel bacterium Oceanimonas sp. NTOU-MSR1 isolated from marine coast sediment.</title>
        <authorList>
            <person name="Yang H.-T."/>
            <person name="Chen Y.-L."/>
            <person name="Ho Y.-N."/>
        </authorList>
    </citation>
    <scope>NUCLEOTIDE SEQUENCE [LARGE SCALE GENOMIC DNA]</scope>
    <source>
        <strain evidence="7 8">NTOU-MSR1</strain>
    </source>
</reference>
<dbReference type="InterPro" id="IPR003018">
    <property type="entry name" value="GAF"/>
</dbReference>
<evidence type="ECO:0000259" key="4">
    <source>
        <dbReference type="PROSITE" id="PS50113"/>
    </source>
</evidence>
<feature type="domain" description="GGDEF" evidence="6">
    <location>
        <begin position="457"/>
        <end position="589"/>
    </location>
</feature>
<dbReference type="Pfam" id="PF13426">
    <property type="entry name" value="PAS_9"/>
    <property type="match status" value="1"/>
</dbReference>
<dbReference type="InterPro" id="IPR001633">
    <property type="entry name" value="EAL_dom"/>
</dbReference>
<dbReference type="InterPro" id="IPR013656">
    <property type="entry name" value="PAS_4"/>
</dbReference>
<dbReference type="Gene3D" id="3.30.70.270">
    <property type="match status" value="1"/>
</dbReference>
<dbReference type="EC" id="3.1.4.52" evidence="1"/>
<dbReference type="NCBIfam" id="TIGR00229">
    <property type="entry name" value="sensory_box"/>
    <property type="match status" value="2"/>
</dbReference>
<dbReference type="CDD" id="cd01949">
    <property type="entry name" value="GGDEF"/>
    <property type="match status" value="1"/>
</dbReference>
<evidence type="ECO:0000256" key="2">
    <source>
        <dbReference type="ARBA" id="ARBA00022636"/>
    </source>
</evidence>
<dbReference type="SMART" id="SM00091">
    <property type="entry name" value="PAS"/>
    <property type="match status" value="2"/>
</dbReference>